<evidence type="ECO:0000313" key="4">
    <source>
        <dbReference type="Proteomes" id="UP000515312"/>
    </source>
</evidence>
<dbReference type="RefSeq" id="WP_186744007.1">
    <property type="nucleotide sequence ID" value="NZ_CP060394.1"/>
</dbReference>
<organism evidence="3 4">
    <name type="scientific">Alloacidobacterium dinghuense</name>
    <dbReference type="NCBI Taxonomy" id="2763107"/>
    <lineage>
        <taxon>Bacteria</taxon>
        <taxon>Pseudomonadati</taxon>
        <taxon>Acidobacteriota</taxon>
        <taxon>Terriglobia</taxon>
        <taxon>Terriglobales</taxon>
        <taxon>Acidobacteriaceae</taxon>
        <taxon>Alloacidobacterium</taxon>
    </lineage>
</organism>
<dbReference type="Gene3D" id="1.10.10.1320">
    <property type="entry name" value="Anti-sigma factor, zinc-finger domain"/>
    <property type="match status" value="1"/>
</dbReference>
<sequence>MDHTEAVDQYAVEKYLLEELSPEARAAFEEHYFGCEECATDLRAAAVFIAQARKELARPTFVTVAEPKSKGKLFSFPSLLQPMFAVPAMAAMLLIIGFQNIVTFPHLEQQVAQVAQPRILPSITLVDGQSRGAEIRTVVAKAHESFLLSVDVPGDNRYSGYLCSLYSPSGKMVWQLQIPPSQVADSVPIQVPADTTDAGQNTLLIQGVTSDPQKSAPVDIVRYRFLLQIH</sequence>
<name>A0A7G8BK85_9BACT</name>
<dbReference type="AlphaFoldDB" id="A0A7G8BK85"/>
<evidence type="ECO:0000259" key="2">
    <source>
        <dbReference type="Pfam" id="PF13490"/>
    </source>
</evidence>
<dbReference type="Pfam" id="PF13490">
    <property type="entry name" value="zf-HC2"/>
    <property type="match status" value="1"/>
</dbReference>
<dbReference type="KEGG" id="adin:H7849_02915"/>
<dbReference type="Proteomes" id="UP000515312">
    <property type="component" value="Chromosome"/>
</dbReference>
<gene>
    <name evidence="3" type="ORF">H7849_02915</name>
</gene>
<evidence type="ECO:0000256" key="1">
    <source>
        <dbReference type="SAM" id="Phobius"/>
    </source>
</evidence>
<keyword evidence="1" id="KW-0812">Transmembrane</keyword>
<dbReference type="EMBL" id="CP060394">
    <property type="protein sequence ID" value="QNI32955.1"/>
    <property type="molecule type" value="Genomic_DNA"/>
</dbReference>
<feature type="domain" description="Putative zinc-finger" evidence="2">
    <location>
        <begin position="14"/>
        <end position="39"/>
    </location>
</feature>
<feature type="transmembrane region" description="Helical" evidence="1">
    <location>
        <begin position="79"/>
        <end position="98"/>
    </location>
</feature>
<keyword evidence="1" id="KW-0472">Membrane</keyword>
<keyword evidence="1" id="KW-1133">Transmembrane helix</keyword>
<accession>A0A7G8BK85</accession>
<keyword evidence="4" id="KW-1185">Reference proteome</keyword>
<reference evidence="3 4" key="1">
    <citation type="submission" date="2020-08" db="EMBL/GenBank/DDBJ databases">
        <title>Edaphobacter telluris sp. nov. and Acidobacterium dinghuensis sp. nov., two acidobacteria isolated from forest soil.</title>
        <authorList>
            <person name="Fu J."/>
            <person name="Qiu L."/>
        </authorList>
    </citation>
    <scope>NUCLEOTIDE SEQUENCE [LARGE SCALE GENOMIC DNA]</scope>
    <source>
        <strain evidence="3">4Y35</strain>
    </source>
</reference>
<dbReference type="InterPro" id="IPR041916">
    <property type="entry name" value="Anti_sigma_zinc_sf"/>
</dbReference>
<evidence type="ECO:0000313" key="3">
    <source>
        <dbReference type="EMBL" id="QNI32955.1"/>
    </source>
</evidence>
<dbReference type="InterPro" id="IPR027383">
    <property type="entry name" value="Znf_put"/>
</dbReference>
<proteinExistence type="predicted"/>
<protein>
    <submittedName>
        <fullName evidence="3">Zf-HC2 domain-containing protein</fullName>
    </submittedName>
</protein>